<organism evidence="2 3">
    <name type="scientific">Ancylostoma ceylanicum</name>
    <dbReference type="NCBI Taxonomy" id="53326"/>
    <lineage>
        <taxon>Eukaryota</taxon>
        <taxon>Metazoa</taxon>
        <taxon>Ecdysozoa</taxon>
        <taxon>Nematoda</taxon>
        <taxon>Chromadorea</taxon>
        <taxon>Rhabditida</taxon>
        <taxon>Rhabditina</taxon>
        <taxon>Rhabditomorpha</taxon>
        <taxon>Strongyloidea</taxon>
        <taxon>Ancylostomatidae</taxon>
        <taxon>Ancylostomatinae</taxon>
        <taxon>Ancylostoma</taxon>
    </lineage>
</organism>
<dbReference type="AlphaFoldDB" id="A0A016SIQ8"/>
<protein>
    <submittedName>
        <fullName evidence="2">Uncharacterized protein</fullName>
    </submittedName>
</protein>
<keyword evidence="1" id="KW-0472">Membrane</keyword>
<keyword evidence="1" id="KW-0812">Transmembrane</keyword>
<evidence type="ECO:0000256" key="1">
    <source>
        <dbReference type="SAM" id="Phobius"/>
    </source>
</evidence>
<feature type="transmembrane region" description="Helical" evidence="1">
    <location>
        <begin position="20"/>
        <end position="42"/>
    </location>
</feature>
<sequence length="104" mass="11793">MPFELKQVGVTGGPSAPVRVAWLRSFLSHDVIILLFVVLIICSHPSLMSSLNPLRIFGGSSWIKKKIQKKVYSLDGHDLTVEPNEEQNFYFKTYAKMWEAGPKE</sequence>
<gene>
    <name evidence="2" type="primary">Acey_s0219.g2487</name>
    <name evidence="2" type="ORF">Y032_0219g2487</name>
</gene>
<dbReference type="EMBL" id="JARK01001555">
    <property type="protein sequence ID" value="EYB90543.1"/>
    <property type="molecule type" value="Genomic_DNA"/>
</dbReference>
<accession>A0A016SIQ8</accession>
<comment type="caution">
    <text evidence="2">The sequence shown here is derived from an EMBL/GenBank/DDBJ whole genome shotgun (WGS) entry which is preliminary data.</text>
</comment>
<proteinExistence type="predicted"/>
<evidence type="ECO:0000313" key="3">
    <source>
        <dbReference type="Proteomes" id="UP000024635"/>
    </source>
</evidence>
<evidence type="ECO:0000313" key="2">
    <source>
        <dbReference type="EMBL" id="EYB90543.1"/>
    </source>
</evidence>
<name>A0A016SIQ8_9BILA</name>
<keyword evidence="1" id="KW-1133">Transmembrane helix</keyword>
<reference evidence="3" key="1">
    <citation type="journal article" date="2015" name="Nat. Genet.">
        <title>The genome and transcriptome of the zoonotic hookworm Ancylostoma ceylanicum identify infection-specific gene families.</title>
        <authorList>
            <person name="Schwarz E.M."/>
            <person name="Hu Y."/>
            <person name="Antoshechkin I."/>
            <person name="Miller M.M."/>
            <person name="Sternberg P.W."/>
            <person name="Aroian R.V."/>
        </authorList>
    </citation>
    <scope>NUCLEOTIDE SEQUENCE</scope>
    <source>
        <strain evidence="3">HY135</strain>
    </source>
</reference>
<dbReference type="Proteomes" id="UP000024635">
    <property type="component" value="Unassembled WGS sequence"/>
</dbReference>
<keyword evidence="3" id="KW-1185">Reference proteome</keyword>